<keyword evidence="1" id="KW-1071">Ligand-gated ion channel</keyword>
<name>A0ABD0ZA97_CARAN</name>
<dbReference type="GO" id="GO:0030552">
    <property type="term" value="F:cAMP binding"/>
    <property type="evidence" value="ECO:0007669"/>
    <property type="project" value="UniProtKB-KW"/>
</dbReference>
<keyword evidence="2" id="KW-0407">Ion channel</keyword>
<accession>A0ABD0ZA97</accession>
<sequence length="117" mass="13088">MLIVLKGKLTCITKYGDHNETSILTEGDVCGDQLLSWILNPTPNSPHHPTSNRTITTYTDVEGFILSPDDLKFVASHLDRDQAVKIKELFRSLSEQRRSVCSRSPADPEISLVNHNV</sequence>
<reference evidence="3 4" key="1">
    <citation type="submission" date="2024-04" db="EMBL/GenBank/DDBJ databases">
        <title>Genome assembly C_amara_ONT_v2.</title>
        <authorList>
            <person name="Yant L."/>
            <person name="Moore C."/>
            <person name="Slenker M."/>
        </authorList>
    </citation>
    <scope>NUCLEOTIDE SEQUENCE [LARGE SCALE GENOMIC DNA]</scope>
    <source>
        <tissue evidence="3">Leaf</tissue>
    </source>
</reference>
<dbReference type="EMBL" id="JBANAX010000847">
    <property type="protein sequence ID" value="KAL1191630.1"/>
    <property type="molecule type" value="Genomic_DNA"/>
</dbReference>
<comment type="caution">
    <text evidence="3">The sequence shown here is derived from an EMBL/GenBank/DDBJ whole genome shotgun (WGS) entry which is preliminary data.</text>
</comment>
<dbReference type="GO" id="GO:0016020">
    <property type="term" value="C:membrane"/>
    <property type="evidence" value="ECO:0007669"/>
    <property type="project" value="UniProtKB-SubCell"/>
</dbReference>
<proteinExistence type="predicted"/>
<dbReference type="PANTHER" id="PTHR45651:SF33">
    <property type="entry name" value="CYCLIC NUCLEOTIDE-GATED ION CHANNEL 12-RELATED"/>
    <property type="match status" value="1"/>
</dbReference>
<dbReference type="InterPro" id="IPR018490">
    <property type="entry name" value="cNMP-bd_dom_sf"/>
</dbReference>
<keyword evidence="4" id="KW-1185">Reference proteome</keyword>
<dbReference type="AlphaFoldDB" id="A0ABD0ZA97"/>
<evidence type="ECO:0000313" key="3">
    <source>
        <dbReference type="EMBL" id="KAL1191630.1"/>
    </source>
</evidence>
<dbReference type="SUPFAM" id="SSF51206">
    <property type="entry name" value="cAMP-binding domain-like"/>
    <property type="match status" value="1"/>
</dbReference>
<keyword evidence="1" id="KW-0406">Ion transport</keyword>
<keyword evidence="1" id="KW-0813">Transport</keyword>
<dbReference type="InterPro" id="IPR014710">
    <property type="entry name" value="RmlC-like_jellyroll"/>
</dbReference>
<evidence type="ECO:0000313" key="4">
    <source>
        <dbReference type="Proteomes" id="UP001558713"/>
    </source>
</evidence>
<dbReference type="Proteomes" id="UP001558713">
    <property type="component" value="Unassembled WGS sequence"/>
</dbReference>
<evidence type="ECO:0000256" key="1">
    <source>
        <dbReference type="ARBA" id="ARBA00023286"/>
    </source>
</evidence>
<protein>
    <submittedName>
        <fullName evidence="3">Cyclic nucleotide-gated ion channel 6</fullName>
    </submittedName>
</protein>
<gene>
    <name evidence="3" type="ORF">V5N11_000011</name>
</gene>
<dbReference type="PANTHER" id="PTHR45651">
    <property type="entry name" value="CYCLIC NUCLEOTIDE-GATED ION CHANNEL 15-RELATED-RELATED"/>
    <property type="match status" value="1"/>
</dbReference>
<evidence type="ECO:0000256" key="2">
    <source>
        <dbReference type="ARBA" id="ARBA00023303"/>
    </source>
</evidence>
<dbReference type="Gene3D" id="2.60.120.10">
    <property type="entry name" value="Jelly Rolls"/>
    <property type="match status" value="1"/>
</dbReference>
<dbReference type="GO" id="GO:0034220">
    <property type="term" value="P:monoatomic ion transmembrane transport"/>
    <property type="evidence" value="ECO:0007669"/>
    <property type="project" value="UniProtKB-KW"/>
</dbReference>
<organism evidence="3 4">
    <name type="scientific">Cardamine amara subsp. amara</name>
    <dbReference type="NCBI Taxonomy" id="228776"/>
    <lineage>
        <taxon>Eukaryota</taxon>
        <taxon>Viridiplantae</taxon>
        <taxon>Streptophyta</taxon>
        <taxon>Embryophyta</taxon>
        <taxon>Tracheophyta</taxon>
        <taxon>Spermatophyta</taxon>
        <taxon>Magnoliopsida</taxon>
        <taxon>eudicotyledons</taxon>
        <taxon>Gunneridae</taxon>
        <taxon>Pentapetalae</taxon>
        <taxon>rosids</taxon>
        <taxon>malvids</taxon>
        <taxon>Brassicales</taxon>
        <taxon>Brassicaceae</taxon>
        <taxon>Cardamineae</taxon>
        <taxon>Cardamine</taxon>
    </lineage>
</organism>